<name>A0A848MM80_9GAMM</name>
<dbReference type="Pfam" id="PF00267">
    <property type="entry name" value="Porin_1"/>
    <property type="match status" value="1"/>
</dbReference>
<dbReference type="InterPro" id="IPR023614">
    <property type="entry name" value="Porin_dom_sf"/>
</dbReference>
<dbReference type="InterPro" id="IPR001702">
    <property type="entry name" value="Porin_Gram-ve"/>
</dbReference>
<dbReference type="PROSITE" id="PS00576">
    <property type="entry name" value="GRAM_NEG_PORIN"/>
    <property type="match status" value="1"/>
</dbReference>
<evidence type="ECO:0000256" key="1">
    <source>
        <dbReference type="ARBA" id="ARBA00004571"/>
    </source>
</evidence>
<gene>
    <name evidence="13" type="primary">ompC</name>
    <name evidence="13" type="ORF">GW590_10440</name>
</gene>
<keyword evidence="14" id="KW-1185">Reference proteome</keyword>
<dbReference type="InterPro" id="IPR001897">
    <property type="entry name" value="Porin_gammaproteobac"/>
</dbReference>
<accession>A0A848MM80</accession>
<evidence type="ECO:0000256" key="9">
    <source>
        <dbReference type="ARBA" id="ARBA00023136"/>
    </source>
</evidence>
<evidence type="ECO:0000256" key="12">
    <source>
        <dbReference type="SAM" id="SignalP"/>
    </source>
</evidence>
<dbReference type="PANTHER" id="PTHR34501">
    <property type="entry name" value="PROTEIN YDDL-RELATED"/>
    <property type="match status" value="1"/>
</dbReference>
<keyword evidence="4" id="KW-1134">Transmembrane beta strand</keyword>
<comment type="subunit">
    <text evidence="11">Homotrimer.</text>
</comment>
<comment type="subcellular location">
    <subcellularLocation>
        <location evidence="1 11">Cell outer membrane</location>
        <topology evidence="1 11">Multi-pass membrane protein</topology>
    </subcellularLocation>
</comment>
<feature type="chain" id="PRO_5032674058" evidence="12">
    <location>
        <begin position="22"/>
        <end position="366"/>
    </location>
</feature>
<reference evidence="13 14" key="2">
    <citation type="submission" date="2020-06" db="EMBL/GenBank/DDBJ databases">
        <title>Polyphasic characterization of a Rahnella strain isolated from tree sap.</title>
        <authorList>
            <person name="Kim I.S."/>
        </authorList>
    </citation>
    <scope>NUCLEOTIDE SEQUENCE [LARGE SCALE GENOMIC DNA]</scope>
    <source>
        <strain evidence="13 14">SAP-1</strain>
    </source>
</reference>
<evidence type="ECO:0000256" key="3">
    <source>
        <dbReference type="ARBA" id="ARBA00022448"/>
    </source>
</evidence>
<dbReference type="GO" id="GO:0009279">
    <property type="term" value="C:cell outer membrane"/>
    <property type="evidence" value="ECO:0007669"/>
    <property type="project" value="UniProtKB-SubCell"/>
</dbReference>
<evidence type="ECO:0000313" key="14">
    <source>
        <dbReference type="Proteomes" id="UP000585363"/>
    </source>
</evidence>
<evidence type="ECO:0000256" key="4">
    <source>
        <dbReference type="ARBA" id="ARBA00022452"/>
    </source>
</evidence>
<keyword evidence="9 11" id="KW-0472">Membrane</keyword>
<keyword evidence="6 12" id="KW-0732">Signal</keyword>
<keyword evidence="3 11" id="KW-0813">Transport</keyword>
<dbReference type="PRINTS" id="PR00182">
    <property type="entry name" value="ECOLNEIPORIN"/>
</dbReference>
<dbReference type="PRINTS" id="PR00183">
    <property type="entry name" value="ECOLIPORIN"/>
</dbReference>
<proteinExistence type="inferred from homology"/>
<keyword evidence="7 11" id="KW-0406">Ion transport</keyword>
<dbReference type="InterPro" id="IPR033900">
    <property type="entry name" value="Gram_neg_porin_domain"/>
</dbReference>
<evidence type="ECO:0000256" key="2">
    <source>
        <dbReference type="ARBA" id="ARBA00007539"/>
    </source>
</evidence>
<dbReference type="PANTHER" id="PTHR34501:SF1">
    <property type="entry name" value="OUTER MEMBRANE PORIN C"/>
    <property type="match status" value="1"/>
</dbReference>
<dbReference type="InterPro" id="IPR050298">
    <property type="entry name" value="Gram-neg_bact_OMP"/>
</dbReference>
<evidence type="ECO:0000256" key="5">
    <source>
        <dbReference type="ARBA" id="ARBA00022692"/>
    </source>
</evidence>
<evidence type="ECO:0000256" key="10">
    <source>
        <dbReference type="ARBA" id="ARBA00023237"/>
    </source>
</evidence>
<dbReference type="NCBIfam" id="NF007841">
    <property type="entry name" value="PRK10554.1"/>
    <property type="match status" value="1"/>
</dbReference>
<comment type="similarity">
    <text evidence="2 11">Belongs to the Gram-negative porin family.</text>
</comment>
<organism evidence="13 14">
    <name type="scientific">Rouxiella aceris</name>
    <dbReference type="NCBI Taxonomy" id="2703884"/>
    <lineage>
        <taxon>Bacteria</taxon>
        <taxon>Pseudomonadati</taxon>
        <taxon>Pseudomonadota</taxon>
        <taxon>Gammaproteobacteria</taxon>
        <taxon>Enterobacterales</taxon>
        <taxon>Yersiniaceae</taxon>
        <taxon>Rouxiella</taxon>
    </lineage>
</organism>
<dbReference type="AlphaFoldDB" id="A0A848MM80"/>
<comment type="caution">
    <text evidence="13">The sequence shown here is derived from an EMBL/GenBank/DDBJ whole genome shotgun (WGS) entry which is preliminary data.</text>
</comment>
<keyword evidence="8 11" id="KW-0626">Porin</keyword>
<evidence type="ECO:0000256" key="6">
    <source>
        <dbReference type="ARBA" id="ARBA00022729"/>
    </source>
</evidence>
<protein>
    <submittedName>
        <fullName evidence="13">Porin OmpC</fullName>
    </submittedName>
</protein>
<dbReference type="GO" id="GO:0034220">
    <property type="term" value="P:monoatomic ion transmembrane transport"/>
    <property type="evidence" value="ECO:0007669"/>
    <property type="project" value="InterPro"/>
</dbReference>
<feature type="signal peptide" evidence="12">
    <location>
        <begin position="1"/>
        <end position="21"/>
    </location>
</feature>
<dbReference type="GO" id="GO:0015288">
    <property type="term" value="F:porin activity"/>
    <property type="evidence" value="ECO:0007669"/>
    <property type="project" value="UniProtKB-KW"/>
</dbReference>
<reference evidence="13 14" key="1">
    <citation type="submission" date="2020-01" db="EMBL/GenBank/DDBJ databases">
        <authorList>
            <person name="Lee S.D."/>
        </authorList>
    </citation>
    <scope>NUCLEOTIDE SEQUENCE [LARGE SCALE GENOMIC DNA]</scope>
    <source>
        <strain evidence="13 14">SAP-1</strain>
    </source>
</reference>
<evidence type="ECO:0000256" key="8">
    <source>
        <dbReference type="ARBA" id="ARBA00023114"/>
    </source>
</evidence>
<keyword evidence="5 11" id="KW-0812">Transmembrane</keyword>
<dbReference type="Gene3D" id="2.40.160.10">
    <property type="entry name" value="Porin"/>
    <property type="match status" value="1"/>
</dbReference>
<dbReference type="Proteomes" id="UP000585363">
    <property type="component" value="Unassembled WGS sequence"/>
</dbReference>
<dbReference type="RefSeq" id="WP_169403004.1">
    <property type="nucleotide sequence ID" value="NZ_JAADJU010000005.1"/>
</dbReference>
<sequence>MKLRVLSLLVPALLMAGTASAAEIYNKDGNVLDLNGKIDAEHYFSSNSGVDGDQSYMRFGFDGQTKISDQMTGYGQWEYQAALNTAESQGTANSYTRIGFAGLKFGDWGSLDYGRNYGVMYDVGSWTDVLPEFGGDTYSADNFMEQRGNGLLTYRNNNFFGLVDGLHFALQYQGKNDNGSGETDGRTVQAANGDGYGMSVSYDIGMGISAAAAYSSSDRTTLQNQMAFGHGDKADAYSGGLKYDANNVYLAAMYTKTDNLTRIGAEGNDVYGFANQAQNFEAVAQYQFDFGLRPSLAYLQSRGKDIEGYGDQDIEKYIDVGTYYYFNKNMSTFVDYKINLMRDSEFTSAAGINTDNIVAVGLVYQF</sequence>
<keyword evidence="10 11" id="KW-0998">Cell outer membrane</keyword>
<dbReference type="EMBL" id="JAADJU010000005">
    <property type="protein sequence ID" value="NMP27284.1"/>
    <property type="molecule type" value="Genomic_DNA"/>
</dbReference>
<evidence type="ECO:0000256" key="7">
    <source>
        <dbReference type="ARBA" id="ARBA00023065"/>
    </source>
</evidence>
<dbReference type="CDD" id="cd00342">
    <property type="entry name" value="gram_neg_porins"/>
    <property type="match status" value="1"/>
</dbReference>
<evidence type="ECO:0000313" key="13">
    <source>
        <dbReference type="EMBL" id="NMP27284.1"/>
    </source>
</evidence>
<evidence type="ECO:0000256" key="11">
    <source>
        <dbReference type="RuleBase" id="RU000469"/>
    </source>
</evidence>
<dbReference type="GO" id="GO:0046930">
    <property type="term" value="C:pore complex"/>
    <property type="evidence" value="ECO:0007669"/>
    <property type="project" value="UniProtKB-KW"/>
</dbReference>
<dbReference type="InterPro" id="IPR013793">
    <property type="entry name" value="Porin_Gram-ve_CS"/>
</dbReference>
<dbReference type="SUPFAM" id="SSF56935">
    <property type="entry name" value="Porins"/>
    <property type="match status" value="1"/>
</dbReference>